<dbReference type="InterPro" id="IPR002067">
    <property type="entry name" value="MCP"/>
</dbReference>
<keyword evidence="12" id="KW-0496">Mitochondrion</keyword>
<organism evidence="18 19">
    <name type="scientific">Caenorhabditis bovis</name>
    <dbReference type="NCBI Taxonomy" id="2654633"/>
    <lineage>
        <taxon>Eukaryota</taxon>
        <taxon>Metazoa</taxon>
        <taxon>Ecdysozoa</taxon>
        <taxon>Nematoda</taxon>
        <taxon>Chromadorea</taxon>
        <taxon>Rhabditida</taxon>
        <taxon>Rhabditina</taxon>
        <taxon>Rhabditomorpha</taxon>
        <taxon>Rhabditoidea</taxon>
        <taxon>Rhabditidae</taxon>
        <taxon>Peloderinae</taxon>
        <taxon>Caenorhabditis</taxon>
    </lineage>
</organism>
<keyword evidence="8" id="KW-0999">Mitochondrion inner membrane</keyword>
<dbReference type="PANTHER" id="PTHR45635:SF32">
    <property type="entry name" value="ADP_ATP TRANSLOCASE 1"/>
    <property type="match status" value="1"/>
</dbReference>
<evidence type="ECO:0000256" key="10">
    <source>
        <dbReference type="ARBA" id="ARBA00022989"/>
    </source>
</evidence>
<dbReference type="PRINTS" id="PR00926">
    <property type="entry name" value="MITOCARRIER"/>
</dbReference>
<feature type="transmembrane region" description="Helical" evidence="17">
    <location>
        <begin position="224"/>
        <end position="242"/>
    </location>
</feature>
<keyword evidence="11" id="KW-0007">Acetylation</keyword>
<keyword evidence="9" id="KW-0702">S-nitrosylation</keyword>
<evidence type="ECO:0000256" key="8">
    <source>
        <dbReference type="ARBA" id="ARBA00022792"/>
    </source>
</evidence>
<dbReference type="GO" id="GO:0005471">
    <property type="term" value="F:ATP:ADP antiporter activity"/>
    <property type="evidence" value="ECO:0007669"/>
    <property type="project" value="UniProtKB-UniRule"/>
</dbReference>
<evidence type="ECO:0000256" key="3">
    <source>
        <dbReference type="ARBA" id="ARBA00022448"/>
    </source>
</evidence>
<feature type="repeat" description="Solcar" evidence="15">
    <location>
        <begin position="121"/>
        <end position="211"/>
    </location>
</feature>
<proteinExistence type="inferred from homology"/>
<evidence type="ECO:0000256" key="7">
    <source>
        <dbReference type="ARBA" id="ARBA00022737"/>
    </source>
</evidence>
<evidence type="ECO:0000256" key="9">
    <source>
        <dbReference type="ARBA" id="ARBA00022799"/>
    </source>
</evidence>
<dbReference type="Proteomes" id="UP000494206">
    <property type="component" value="Unassembled WGS sequence"/>
</dbReference>
<feature type="repeat" description="Solcar" evidence="15">
    <location>
        <begin position="219"/>
        <end position="306"/>
    </location>
</feature>
<gene>
    <name evidence="18" type="ORF">CBOVIS_LOCUS1527</name>
</gene>
<keyword evidence="4" id="KW-0488">Methylation</keyword>
<dbReference type="GO" id="GO:0140021">
    <property type="term" value="P:mitochondrial ADP transmembrane transport"/>
    <property type="evidence" value="ECO:0007669"/>
    <property type="project" value="InterPro"/>
</dbReference>
<accession>A0A8S1EC31</accession>
<evidence type="ECO:0000256" key="12">
    <source>
        <dbReference type="ARBA" id="ARBA00023128"/>
    </source>
</evidence>
<keyword evidence="3 16" id="KW-0813">Transport</keyword>
<comment type="similarity">
    <text evidence="2 16">Belongs to the mitochondrial carrier (TC 2.A.29) family.</text>
</comment>
<keyword evidence="6 15" id="KW-0812">Transmembrane</keyword>
<evidence type="ECO:0000313" key="19">
    <source>
        <dbReference type="Proteomes" id="UP000494206"/>
    </source>
</evidence>
<keyword evidence="5" id="KW-0597">Phosphoprotein</keyword>
<evidence type="ECO:0000256" key="13">
    <source>
        <dbReference type="ARBA" id="ARBA00023136"/>
    </source>
</evidence>
<evidence type="ECO:0000256" key="2">
    <source>
        <dbReference type="ARBA" id="ARBA00006375"/>
    </source>
</evidence>
<evidence type="ECO:0000256" key="16">
    <source>
        <dbReference type="RuleBase" id="RU000488"/>
    </source>
</evidence>
<evidence type="ECO:0000256" key="6">
    <source>
        <dbReference type="ARBA" id="ARBA00022692"/>
    </source>
</evidence>
<feature type="repeat" description="Solcar" evidence="15">
    <location>
        <begin position="16"/>
        <end position="108"/>
    </location>
</feature>
<dbReference type="InterPro" id="IPR018108">
    <property type="entry name" value="MCP_transmembrane"/>
</dbReference>
<evidence type="ECO:0000256" key="17">
    <source>
        <dbReference type="RuleBase" id="RU368008"/>
    </source>
</evidence>
<dbReference type="Pfam" id="PF00153">
    <property type="entry name" value="Mito_carr"/>
    <property type="match status" value="3"/>
</dbReference>
<dbReference type="Gene3D" id="1.50.40.10">
    <property type="entry name" value="Mitochondrial carrier domain"/>
    <property type="match status" value="1"/>
</dbReference>
<dbReference type="PROSITE" id="PS50920">
    <property type="entry name" value="SOLCAR"/>
    <property type="match status" value="3"/>
</dbReference>
<keyword evidence="13 15" id="KW-0472">Membrane</keyword>
<dbReference type="InterPro" id="IPR023395">
    <property type="entry name" value="MCP_dom_sf"/>
</dbReference>
<keyword evidence="19" id="KW-1185">Reference proteome</keyword>
<dbReference type="GO" id="GO:1990544">
    <property type="term" value="P:mitochondrial ATP transmembrane transport"/>
    <property type="evidence" value="ECO:0007669"/>
    <property type="project" value="InterPro"/>
</dbReference>
<comment type="subunit">
    <text evidence="17">Monomer.</text>
</comment>
<dbReference type="SUPFAM" id="SSF103506">
    <property type="entry name" value="Mitochondrial carrier"/>
    <property type="match status" value="1"/>
</dbReference>
<evidence type="ECO:0000313" key="18">
    <source>
        <dbReference type="EMBL" id="CAB3398230.1"/>
    </source>
</evidence>
<dbReference type="EMBL" id="CADEPM010000001">
    <property type="protein sequence ID" value="CAB3398230.1"/>
    <property type="molecule type" value="Genomic_DNA"/>
</dbReference>
<name>A0A8S1EC31_9PELO</name>
<evidence type="ECO:0000256" key="1">
    <source>
        <dbReference type="ARBA" id="ARBA00004448"/>
    </source>
</evidence>
<reference evidence="18 19" key="1">
    <citation type="submission" date="2020-04" db="EMBL/GenBank/DDBJ databases">
        <authorList>
            <person name="Laetsch R D."/>
            <person name="Stevens L."/>
            <person name="Kumar S."/>
            <person name="Blaxter L. M."/>
        </authorList>
    </citation>
    <scope>NUCLEOTIDE SEQUENCE [LARGE SCALE GENOMIC DNA]</scope>
</reference>
<comment type="caution">
    <text evidence="17">Lacks conserved residue(s) required for the propagation of feature annotation.</text>
</comment>
<keyword evidence="7" id="KW-0677">Repeat</keyword>
<dbReference type="OrthoDB" id="270584at2759"/>
<dbReference type="GO" id="GO:0005743">
    <property type="term" value="C:mitochondrial inner membrane"/>
    <property type="evidence" value="ECO:0007669"/>
    <property type="project" value="UniProtKB-SubCell"/>
</dbReference>
<dbReference type="PRINTS" id="PR00927">
    <property type="entry name" value="ADPTRNSLCASE"/>
</dbReference>
<evidence type="ECO:0000256" key="15">
    <source>
        <dbReference type="PROSITE-ProRule" id="PRU00282"/>
    </source>
</evidence>
<dbReference type="PANTHER" id="PTHR45635">
    <property type="entry name" value="ADP,ATP CARRIER PROTEIN 1-RELATED-RELATED"/>
    <property type="match status" value="1"/>
</dbReference>
<dbReference type="AlphaFoldDB" id="A0A8S1EC31"/>
<comment type="subcellular location">
    <subcellularLocation>
        <location evidence="17">Membrane</location>
        <topology evidence="17">Multi-pass membrane protein</topology>
    </subcellularLocation>
    <subcellularLocation>
        <location evidence="1">Mitochondrion inner membrane</location>
        <topology evidence="1">Multi-pass membrane protein</topology>
    </subcellularLocation>
</comment>
<evidence type="ECO:0000256" key="11">
    <source>
        <dbReference type="ARBA" id="ARBA00022990"/>
    </source>
</evidence>
<comment type="function">
    <text evidence="17">Catalyzes the exchange of ADP and ATP across the membrane.</text>
</comment>
<evidence type="ECO:0000256" key="4">
    <source>
        <dbReference type="ARBA" id="ARBA00022481"/>
    </source>
</evidence>
<keyword evidence="10 17" id="KW-1133">Transmembrane helix</keyword>
<evidence type="ECO:0000256" key="5">
    <source>
        <dbReference type="ARBA" id="ARBA00022553"/>
    </source>
</evidence>
<dbReference type="GO" id="GO:1901029">
    <property type="term" value="P:negative regulation of mitochondrial outer membrane permeabilization involved in apoptotic signaling pathway"/>
    <property type="evidence" value="ECO:0007669"/>
    <property type="project" value="TreeGrafter"/>
</dbReference>
<dbReference type="InterPro" id="IPR002113">
    <property type="entry name" value="ADT_euk_type"/>
</dbReference>
<protein>
    <recommendedName>
        <fullName evidence="17">ADP/ATP translocase</fullName>
    </recommendedName>
    <alternativeName>
        <fullName evidence="17">ADP,ATP carrier protein</fullName>
    </alternativeName>
</protein>
<sequence length="307" mass="34347">MTTYTMVPGISKNDVLKFTKDGMAGAVAATISKTVIAPIERVKLILQLQNSQSTLAVEKRYKGMIDCFVRVPREQGFFSFWRGNWVNILRSCSQESLGLAFKEFFKKYSVGDTDYSDRRFRFLIGNLMAGAGAGCATLATIYPLDFIRTRLAVDLGRSKENREFTGMIDCARKTHRHDGFRGLYKGLIPSLQYMMIYRGCYYGLFDTAAPYVAMDGKNLSFTRAFLVGQVVTLIAAMTSYPLDTVRRRLMMGAGKKSMPFNSTISCIKYIYVNEGAKAFFHGALVNAIRGTGAALVLAIYNELQKHM</sequence>
<evidence type="ECO:0000256" key="14">
    <source>
        <dbReference type="ARBA" id="ARBA00024537"/>
    </source>
</evidence>
<comment type="caution">
    <text evidence="18">The sequence shown here is derived from an EMBL/GenBank/DDBJ whole genome shotgun (WGS) entry which is preliminary data.</text>
</comment>
<comment type="catalytic activity">
    <reaction evidence="14">
        <text>ADP(in) + ATP(out) = ADP(out) + ATP(in)</text>
        <dbReference type="Rhea" id="RHEA:34999"/>
        <dbReference type="ChEBI" id="CHEBI:30616"/>
        <dbReference type="ChEBI" id="CHEBI:456216"/>
    </reaction>
</comment>